<dbReference type="Proteomes" id="UP001066276">
    <property type="component" value="Chromosome 6"/>
</dbReference>
<name>A0AAV7Q6A9_PLEWA</name>
<evidence type="ECO:0000256" key="1">
    <source>
        <dbReference type="SAM" id="MobiDB-lite"/>
    </source>
</evidence>
<keyword evidence="3" id="KW-1185">Reference proteome</keyword>
<evidence type="ECO:0000313" key="3">
    <source>
        <dbReference type="Proteomes" id="UP001066276"/>
    </source>
</evidence>
<dbReference type="EMBL" id="JANPWB010000010">
    <property type="protein sequence ID" value="KAJ1135901.1"/>
    <property type="molecule type" value="Genomic_DNA"/>
</dbReference>
<evidence type="ECO:0000313" key="2">
    <source>
        <dbReference type="EMBL" id="KAJ1135901.1"/>
    </source>
</evidence>
<proteinExistence type="predicted"/>
<feature type="region of interest" description="Disordered" evidence="1">
    <location>
        <begin position="1"/>
        <end position="26"/>
    </location>
</feature>
<reference evidence="2" key="1">
    <citation type="journal article" date="2022" name="bioRxiv">
        <title>Sequencing and chromosome-scale assembly of the giantPleurodeles waltlgenome.</title>
        <authorList>
            <person name="Brown T."/>
            <person name="Elewa A."/>
            <person name="Iarovenko S."/>
            <person name="Subramanian E."/>
            <person name="Araus A.J."/>
            <person name="Petzold A."/>
            <person name="Susuki M."/>
            <person name="Suzuki K.-i.T."/>
            <person name="Hayashi T."/>
            <person name="Toyoda A."/>
            <person name="Oliveira C."/>
            <person name="Osipova E."/>
            <person name="Leigh N.D."/>
            <person name="Simon A."/>
            <person name="Yun M.H."/>
        </authorList>
    </citation>
    <scope>NUCLEOTIDE SEQUENCE</scope>
    <source>
        <strain evidence="2">20211129_DDA</strain>
        <tissue evidence="2">Liver</tissue>
    </source>
</reference>
<accession>A0AAV7Q6A9</accession>
<organism evidence="2 3">
    <name type="scientific">Pleurodeles waltl</name>
    <name type="common">Iberian ribbed newt</name>
    <dbReference type="NCBI Taxonomy" id="8319"/>
    <lineage>
        <taxon>Eukaryota</taxon>
        <taxon>Metazoa</taxon>
        <taxon>Chordata</taxon>
        <taxon>Craniata</taxon>
        <taxon>Vertebrata</taxon>
        <taxon>Euteleostomi</taxon>
        <taxon>Amphibia</taxon>
        <taxon>Batrachia</taxon>
        <taxon>Caudata</taxon>
        <taxon>Salamandroidea</taxon>
        <taxon>Salamandridae</taxon>
        <taxon>Pleurodelinae</taxon>
        <taxon>Pleurodeles</taxon>
    </lineage>
</organism>
<sequence>MAAKPIQSLRGRSKTCGAQKPGKSGKRRLHVCNKVERFKQPAADLSLFVKNKLHTQILITYFSLGLLI</sequence>
<comment type="caution">
    <text evidence="2">The sequence shown here is derived from an EMBL/GenBank/DDBJ whole genome shotgun (WGS) entry which is preliminary data.</text>
</comment>
<gene>
    <name evidence="2" type="ORF">NDU88_002330</name>
</gene>
<dbReference type="AlphaFoldDB" id="A0AAV7Q6A9"/>
<protein>
    <submittedName>
        <fullName evidence="2">Uncharacterized protein</fullName>
    </submittedName>
</protein>